<keyword evidence="3" id="KW-1185">Reference proteome</keyword>
<accession>A0ABQ9UNW3</accession>
<evidence type="ECO:0000313" key="3">
    <source>
        <dbReference type="Proteomes" id="UP001266305"/>
    </source>
</evidence>
<comment type="caution">
    <text evidence="2">The sequence shown here is derived from an EMBL/GenBank/DDBJ whole genome shotgun (WGS) entry which is preliminary data.</text>
</comment>
<dbReference type="EMBL" id="JASSZA010000011">
    <property type="protein sequence ID" value="KAK2098763.1"/>
    <property type="molecule type" value="Genomic_DNA"/>
</dbReference>
<evidence type="ECO:0000313" key="2">
    <source>
        <dbReference type="EMBL" id="KAK2098763.1"/>
    </source>
</evidence>
<dbReference type="Proteomes" id="UP001266305">
    <property type="component" value="Unassembled WGS sequence"/>
</dbReference>
<protein>
    <recommendedName>
        <fullName evidence="4">ASPIC/UnbV domain-containing protein</fullName>
    </recommendedName>
</protein>
<organism evidence="2 3">
    <name type="scientific">Saguinus oedipus</name>
    <name type="common">Cotton-top tamarin</name>
    <name type="synonym">Oedipomidas oedipus</name>
    <dbReference type="NCBI Taxonomy" id="9490"/>
    <lineage>
        <taxon>Eukaryota</taxon>
        <taxon>Metazoa</taxon>
        <taxon>Chordata</taxon>
        <taxon>Craniata</taxon>
        <taxon>Vertebrata</taxon>
        <taxon>Euteleostomi</taxon>
        <taxon>Mammalia</taxon>
        <taxon>Eutheria</taxon>
        <taxon>Euarchontoglires</taxon>
        <taxon>Primates</taxon>
        <taxon>Haplorrhini</taxon>
        <taxon>Platyrrhini</taxon>
        <taxon>Cebidae</taxon>
        <taxon>Callitrichinae</taxon>
        <taxon>Saguinus</taxon>
    </lineage>
</organism>
<evidence type="ECO:0008006" key="4">
    <source>
        <dbReference type="Google" id="ProtNLM"/>
    </source>
</evidence>
<evidence type="ECO:0000256" key="1">
    <source>
        <dbReference type="SAM" id="MobiDB-lite"/>
    </source>
</evidence>
<gene>
    <name evidence="2" type="ORF">P7K49_024214</name>
</gene>
<reference evidence="2 3" key="1">
    <citation type="submission" date="2023-05" db="EMBL/GenBank/DDBJ databases">
        <title>B98-5 Cell Line De Novo Hybrid Assembly: An Optical Mapping Approach.</title>
        <authorList>
            <person name="Kananen K."/>
            <person name="Auerbach J.A."/>
            <person name="Kautto E."/>
            <person name="Blachly J.S."/>
        </authorList>
    </citation>
    <scope>NUCLEOTIDE SEQUENCE [LARGE SCALE GENOMIC DNA]</scope>
    <source>
        <strain evidence="2">B95-8</strain>
        <tissue evidence="2">Cell line</tissue>
    </source>
</reference>
<feature type="compositionally biased region" description="Basic and acidic residues" evidence="1">
    <location>
        <begin position="17"/>
        <end position="26"/>
    </location>
</feature>
<feature type="region of interest" description="Disordered" evidence="1">
    <location>
        <begin position="1"/>
        <end position="26"/>
    </location>
</feature>
<sequence>MAAARLGHSSETPLEARVGEQKETKYGKDLEAGVVAHKADEFVDADTSAESLLLSPAADILSFCPSGKDEASSVEVTWPDGKMVSRNVASREMNSVLEIPYPRDEDTLQDPAPLEVGKGIWAS</sequence>
<name>A0ABQ9UNW3_SAGOE</name>
<proteinExistence type="predicted"/>
<feature type="region of interest" description="Disordered" evidence="1">
    <location>
        <begin position="101"/>
        <end position="123"/>
    </location>
</feature>